<dbReference type="KEGG" id="azz:DEW08_25055"/>
<dbReference type="Proteomes" id="UP000245629">
    <property type="component" value="Plasmid unnamed2"/>
</dbReference>
<comment type="similarity">
    <text evidence="2">Belongs to the oxygen-dependent FAD-linked oxidoreductase family.</text>
</comment>
<keyword evidence="6" id="KW-0732">Signal</keyword>
<dbReference type="RefSeq" id="WP_109332487.1">
    <property type="nucleotide sequence ID" value="NZ_CP029357.1"/>
</dbReference>
<dbReference type="Pfam" id="PF01565">
    <property type="entry name" value="FAD_binding_4"/>
    <property type="match status" value="1"/>
</dbReference>
<dbReference type="PANTHER" id="PTHR42973:SF39">
    <property type="entry name" value="FAD-BINDING PCMH-TYPE DOMAIN-CONTAINING PROTEIN"/>
    <property type="match status" value="1"/>
</dbReference>
<feature type="chain" id="PRO_5015485099" evidence="6">
    <location>
        <begin position="36"/>
        <end position="504"/>
    </location>
</feature>
<keyword evidence="9" id="KW-1185">Reference proteome</keyword>
<dbReference type="InterPro" id="IPR016166">
    <property type="entry name" value="FAD-bd_PCMH"/>
</dbReference>
<geneLocation type="plasmid" evidence="8 9">
    <name>unnamed2</name>
</geneLocation>
<comment type="cofactor">
    <cofactor evidence="1">
        <name>FAD</name>
        <dbReference type="ChEBI" id="CHEBI:57692"/>
    </cofactor>
</comment>
<dbReference type="InterPro" id="IPR012951">
    <property type="entry name" value="BBE"/>
</dbReference>
<keyword evidence="3" id="KW-0285">Flavoprotein</keyword>
<proteinExistence type="inferred from homology"/>
<dbReference type="InterPro" id="IPR006311">
    <property type="entry name" value="TAT_signal"/>
</dbReference>
<dbReference type="InterPro" id="IPR016169">
    <property type="entry name" value="FAD-bd_PCMH_sub2"/>
</dbReference>
<keyword evidence="4" id="KW-0274">FAD</keyword>
<dbReference type="Gene3D" id="3.40.462.20">
    <property type="match status" value="1"/>
</dbReference>
<dbReference type="InterPro" id="IPR006094">
    <property type="entry name" value="Oxid_FAD_bind_N"/>
</dbReference>
<feature type="domain" description="FAD-binding PCMH-type" evidence="7">
    <location>
        <begin position="79"/>
        <end position="252"/>
    </location>
</feature>
<dbReference type="OrthoDB" id="9775082at2"/>
<sequence length="504" mass="54276">MLIPLQPSRRTFLVGAGRFAAASALATTLPFPAGAAVDGAARRIESSALKDLAAAVKGGVVLPDDPFFGDYARPNNLRFRTLPAAIARCSSDDDVKACVDWVRKHGVRFAVRSGGHNYAGFSTTPGLLIDMTPMSGISLVPGGDGLVKVSGGAINGAVYQALERLNRSLTHGRCTTVGAAGFLLGGGIGFNMRLYGMGSDLLQATSIVTADGELRRDISDSGADRDLFWACRGGAGGNFGINTSFTLQTFPVETATVFNITWTGKVEEVLHSLLTRLAEAPPEFGSKISVTRPARGSGGPPLTVSLLGQLHKCKVPLEDIIGPVLLDASDKTIHRDMPYWPAQDFLSEFTYPYFYQEKSSYMRAADITPDAVAAMVGLARLMPGTSMPNAFKFFQVGGKVNATAAGATAYVHRGYDWLFSSEVNWWDRKDPKALVDENLAWQERFYAAVNAMAKGTGAFQNFPDPSLTDWSTAYYGSNYARLRQVKTAYDRSGLFTYRQGIKPL</sequence>
<evidence type="ECO:0000256" key="2">
    <source>
        <dbReference type="ARBA" id="ARBA00005466"/>
    </source>
</evidence>
<evidence type="ECO:0000256" key="3">
    <source>
        <dbReference type="ARBA" id="ARBA00022630"/>
    </source>
</evidence>
<evidence type="ECO:0000313" key="9">
    <source>
        <dbReference type="Proteomes" id="UP000245629"/>
    </source>
</evidence>
<gene>
    <name evidence="8" type="ORF">DEW08_25055</name>
</gene>
<dbReference type="EMBL" id="CP029357">
    <property type="protein sequence ID" value="AWK89319.1"/>
    <property type="molecule type" value="Genomic_DNA"/>
</dbReference>
<dbReference type="Gene3D" id="3.30.465.10">
    <property type="match status" value="1"/>
</dbReference>
<dbReference type="Pfam" id="PF08031">
    <property type="entry name" value="BBE"/>
    <property type="match status" value="1"/>
</dbReference>
<evidence type="ECO:0000256" key="4">
    <source>
        <dbReference type="ARBA" id="ARBA00022827"/>
    </source>
</evidence>
<evidence type="ECO:0000313" key="8">
    <source>
        <dbReference type="EMBL" id="AWK89319.1"/>
    </source>
</evidence>
<organism evidence="8 9">
    <name type="scientific">Azospirillum thermophilum</name>
    <dbReference type="NCBI Taxonomy" id="2202148"/>
    <lineage>
        <taxon>Bacteria</taxon>
        <taxon>Pseudomonadati</taxon>
        <taxon>Pseudomonadota</taxon>
        <taxon>Alphaproteobacteria</taxon>
        <taxon>Rhodospirillales</taxon>
        <taxon>Azospirillaceae</taxon>
        <taxon>Azospirillum</taxon>
    </lineage>
</organism>
<dbReference type="PROSITE" id="PS51387">
    <property type="entry name" value="FAD_PCMH"/>
    <property type="match status" value="1"/>
</dbReference>
<dbReference type="GO" id="GO:0016491">
    <property type="term" value="F:oxidoreductase activity"/>
    <property type="evidence" value="ECO:0007669"/>
    <property type="project" value="UniProtKB-KW"/>
</dbReference>
<dbReference type="SUPFAM" id="SSF56176">
    <property type="entry name" value="FAD-binding/transporter-associated domain-like"/>
    <property type="match status" value="1"/>
</dbReference>
<dbReference type="PANTHER" id="PTHR42973">
    <property type="entry name" value="BINDING OXIDOREDUCTASE, PUTATIVE (AFU_ORTHOLOGUE AFUA_1G17690)-RELATED"/>
    <property type="match status" value="1"/>
</dbReference>
<keyword evidence="8" id="KW-0614">Plasmid</keyword>
<dbReference type="InterPro" id="IPR036318">
    <property type="entry name" value="FAD-bd_PCMH-like_sf"/>
</dbReference>
<name>A0A2S2CXX0_9PROT</name>
<evidence type="ECO:0000256" key="1">
    <source>
        <dbReference type="ARBA" id="ARBA00001974"/>
    </source>
</evidence>
<feature type="signal peptide" evidence="6">
    <location>
        <begin position="1"/>
        <end position="35"/>
    </location>
</feature>
<dbReference type="PROSITE" id="PS51318">
    <property type="entry name" value="TAT"/>
    <property type="match status" value="1"/>
</dbReference>
<accession>A0A2S2CXX0</accession>
<reference evidence="9" key="1">
    <citation type="submission" date="2018-05" db="EMBL/GenBank/DDBJ databases">
        <title>Azospirillum thermophila sp. nov., a novel isolated from hot spring.</title>
        <authorList>
            <person name="Zhao Z."/>
        </authorList>
    </citation>
    <scope>NUCLEOTIDE SEQUENCE [LARGE SCALE GENOMIC DNA]</scope>
    <source>
        <strain evidence="9">CFH 70021</strain>
        <plasmid evidence="9">unnamed2</plasmid>
    </source>
</reference>
<protein>
    <submittedName>
        <fullName evidence="8">FAD-linked oxidase</fullName>
    </submittedName>
</protein>
<evidence type="ECO:0000259" key="7">
    <source>
        <dbReference type="PROSITE" id="PS51387"/>
    </source>
</evidence>
<evidence type="ECO:0000256" key="6">
    <source>
        <dbReference type="SAM" id="SignalP"/>
    </source>
</evidence>
<dbReference type="GO" id="GO:0071949">
    <property type="term" value="F:FAD binding"/>
    <property type="evidence" value="ECO:0007669"/>
    <property type="project" value="InterPro"/>
</dbReference>
<dbReference type="AlphaFoldDB" id="A0A2S2CXX0"/>
<keyword evidence="5" id="KW-0560">Oxidoreductase</keyword>
<evidence type="ECO:0000256" key="5">
    <source>
        <dbReference type="ARBA" id="ARBA00023002"/>
    </source>
</evidence>
<dbReference type="InterPro" id="IPR050416">
    <property type="entry name" value="FAD-linked_Oxidoreductase"/>
</dbReference>